<reference evidence="1 3" key="1">
    <citation type="submission" date="2017-11" db="EMBL/GenBank/DDBJ databases">
        <title>The genome of Rhizophagus clarus HR1 reveals common genetic basis of auxotrophy among arbuscular mycorrhizal fungi.</title>
        <authorList>
            <person name="Kobayashi Y."/>
        </authorList>
    </citation>
    <scope>NUCLEOTIDE SEQUENCE [LARGE SCALE GENOMIC DNA]</scope>
    <source>
        <strain evidence="1 3">HR1</strain>
    </source>
</reference>
<dbReference type="EMBL" id="BLAL01000050">
    <property type="protein sequence ID" value="GES80472.1"/>
    <property type="molecule type" value="Genomic_DNA"/>
</dbReference>
<sequence length="115" mass="13308">MKRELSDHSQDLNTAVLTYNHMTKNLSQADIREIDTFLQKAKVIFNVNANVNLNSLSHSSNFIDLKIGFHNINGLIVHPQKLDLLTIWYHDHNFDFMGIAETNTSCTTLQYWMNN</sequence>
<dbReference type="Proteomes" id="UP000615446">
    <property type="component" value="Unassembled WGS sequence"/>
</dbReference>
<protein>
    <submittedName>
        <fullName evidence="1">Uncharacterized protein</fullName>
    </submittedName>
</protein>
<evidence type="ECO:0000313" key="1">
    <source>
        <dbReference type="EMBL" id="GBB84182.1"/>
    </source>
</evidence>
<keyword evidence="3" id="KW-1185">Reference proteome</keyword>
<evidence type="ECO:0000313" key="2">
    <source>
        <dbReference type="EMBL" id="GES80472.1"/>
    </source>
</evidence>
<dbReference type="Proteomes" id="UP000247702">
    <property type="component" value="Unassembled WGS sequence"/>
</dbReference>
<gene>
    <name evidence="2" type="ORF">RCL2_000774300</name>
    <name evidence="1" type="ORF">RclHR1_10800009</name>
</gene>
<organism evidence="1 3">
    <name type="scientific">Rhizophagus clarus</name>
    <dbReference type="NCBI Taxonomy" id="94130"/>
    <lineage>
        <taxon>Eukaryota</taxon>
        <taxon>Fungi</taxon>
        <taxon>Fungi incertae sedis</taxon>
        <taxon>Mucoromycota</taxon>
        <taxon>Glomeromycotina</taxon>
        <taxon>Glomeromycetes</taxon>
        <taxon>Glomerales</taxon>
        <taxon>Glomeraceae</taxon>
        <taxon>Rhizophagus</taxon>
    </lineage>
</organism>
<dbReference type="EMBL" id="BEXD01000092">
    <property type="protein sequence ID" value="GBB84182.1"/>
    <property type="molecule type" value="Genomic_DNA"/>
</dbReference>
<accession>A0A2Z6Q742</accession>
<reference evidence="2" key="2">
    <citation type="submission" date="2019-10" db="EMBL/GenBank/DDBJ databases">
        <title>Conservation and host-specific expression of non-tandemly repeated heterogenous ribosome RNA gene in arbuscular mycorrhizal fungi.</title>
        <authorList>
            <person name="Maeda T."/>
            <person name="Kobayashi Y."/>
            <person name="Nakagawa T."/>
            <person name="Ezawa T."/>
            <person name="Yamaguchi K."/>
            <person name="Bino T."/>
            <person name="Nishimoto Y."/>
            <person name="Shigenobu S."/>
            <person name="Kawaguchi M."/>
        </authorList>
    </citation>
    <scope>NUCLEOTIDE SEQUENCE</scope>
    <source>
        <strain evidence="2">HR1</strain>
    </source>
</reference>
<evidence type="ECO:0000313" key="3">
    <source>
        <dbReference type="Proteomes" id="UP000247702"/>
    </source>
</evidence>
<dbReference type="AlphaFoldDB" id="A0A2Z6Q742"/>
<proteinExistence type="predicted"/>
<comment type="caution">
    <text evidence="1">The sequence shown here is derived from an EMBL/GenBank/DDBJ whole genome shotgun (WGS) entry which is preliminary data.</text>
</comment>
<name>A0A2Z6Q742_9GLOM</name>